<reference evidence="1" key="1">
    <citation type="submission" date="2021-01" db="EMBL/GenBank/DDBJ databases">
        <title>Whole genome shotgun sequence of Actinocatenispora rupis NBRC 107355.</title>
        <authorList>
            <person name="Komaki H."/>
            <person name="Tamura T."/>
        </authorList>
    </citation>
    <scope>NUCLEOTIDE SEQUENCE</scope>
    <source>
        <strain evidence="1">NBRC 107355</strain>
    </source>
</reference>
<evidence type="ECO:0000313" key="2">
    <source>
        <dbReference type="Proteomes" id="UP000612808"/>
    </source>
</evidence>
<dbReference type="AlphaFoldDB" id="A0A8J3NDE4"/>
<comment type="caution">
    <text evidence="1">The sequence shown here is derived from an EMBL/GenBank/DDBJ whole genome shotgun (WGS) entry which is preliminary data.</text>
</comment>
<protein>
    <submittedName>
        <fullName evidence="1">Uncharacterized protein</fullName>
    </submittedName>
</protein>
<organism evidence="1 2">
    <name type="scientific">Actinocatenispora rupis</name>
    <dbReference type="NCBI Taxonomy" id="519421"/>
    <lineage>
        <taxon>Bacteria</taxon>
        <taxon>Bacillati</taxon>
        <taxon>Actinomycetota</taxon>
        <taxon>Actinomycetes</taxon>
        <taxon>Micromonosporales</taxon>
        <taxon>Micromonosporaceae</taxon>
        <taxon>Actinocatenispora</taxon>
    </lineage>
</organism>
<keyword evidence="2" id="KW-1185">Reference proteome</keyword>
<accession>A0A8J3NDE4</accession>
<name>A0A8J3NDE4_9ACTN</name>
<sequence length="52" mass="5738">MGWPDGAGEYSMWFRTTLGLRLIDGRARIAHERTSTPFQMNGSARAATDLAP</sequence>
<dbReference type="Proteomes" id="UP000612808">
    <property type="component" value="Unassembled WGS sequence"/>
</dbReference>
<gene>
    <name evidence="1" type="ORF">Aru02nite_58650</name>
</gene>
<dbReference type="RefSeq" id="WP_203663032.1">
    <property type="nucleotide sequence ID" value="NZ_BAAAZM010000012.1"/>
</dbReference>
<dbReference type="Gene3D" id="3.10.450.50">
    <property type="match status" value="1"/>
</dbReference>
<proteinExistence type="predicted"/>
<evidence type="ECO:0000313" key="1">
    <source>
        <dbReference type="EMBL" id="GID14976.1"/>
    </source>
</evidence>
<dbReference type="EMBL" id="BOMB01000035">
    <property type="protein sequence ID" value="GID14976.1"/>
    <property type="molecule type" value="Genomic_DNA"/>
</dbReference>